<evidence type="ECO:0000256" key="1">
    <source>
        <dbReference type="SAM" id="MobiDB-lite"/>
    </source>
</evidence>
<dbReference type="InterPro" id="IPR052721">
    <property type="entry name" value="ET_Amicyanin"/>
</dbReference>
<dbReference type="EMBL" id="CP008746">
    <property type="protein sequence ID" value="AKJ37624.1"/>
    <property type="molecule type" value="Genomic_DNA"/>
</dbReference>
<gene>
    <name evidence="2" type="ORF">MCM1_0523</name>
</gene>
<dbReference type="Gene3D" id="2.60.40.420">
    <property type="entry name" value="Cupredoxins - blue copper proteins"/>
    <property type="match status" value="1"/>
</dbReference>
<dbReference type="PATRIC" id="fig|796385.3.peg.642"/>
<reference evidence="2 3" key="2">
    <citation type="journal article" date="2015" name="Stand. Genomic Sci.">
        <title>The complete genome sequence of the rumen methanogen Methanosarcina barkeri CM1.</title>
        <authorList>
            <person name="Lambie S.C."/>
            <person name="Kelly W.J."/>
            <person name="Leahy S.C."/>
            <person name="Li D."/>
            <person name="Reilly K."/>
            <person name="McAllister T.A."/>
            <person name="Valle E.R."/>
            <person name="Attwood G.T."/>
            <person name="Altermann E."/>
        </authorList>
    </citation>
    <scope>NUCLEOTIDE SEQUENCE [LARGE SCALE GENOMIC DNA]</scope>
    <source>
        <strain evidence="2 3">CM1</strain>
    </source>
</reference>
<dbReference type="AlphaFoldDB" id="A0A0G3C6L8"/>
<sequence>MKTKIIVLLLIFGAVLFSGCTGNEQPSTEKNATPEETATPVENTTIVDTPEENATAIETETSEENVTQENVTQENITQENITQENITQGNVTLGNNGRLNISTSEIKDTPYLLRLINNRISSSSLEIKKGESVSWVNMEDSPKRILTLASEEKLFDDTRLAYKRAFTYTFNETGDYRFSVIGQPRMNVTVSVAEP</sequence>
<dbReference type="PROSITE" id="PS51257">
    <property type="entry name" value="PROKAR_LIPOPROTEIN"/>
    <property type="match status" value="1"/>
</dbReference>
<name>A0A0G3C6L8_METBA</name>
<evidence type="ECO:0000313" key="3">
    <source>
        <dbReference type="Proteomes" id="UP000035331"/>
    </source>
</evidence>
<accession>A0A0G3C6L8</accession>
<evidence type="ECO:0000313" key="2">
    <source>
        <dbReference type="EMBL" id="AKJ37624.1"/>
    </source>
</evidence>
<dbReference type="PANTHER" id="PTHR36507">
    <property type="entry name" value="BLL1555 PROTEIN"/>
    <property type="match status" value="1"/>
</dbReference>
<feature type="region of interest" description="Disordered" evidence="1">
    <location>
        <begin position="21"/>
        <end position="43"/>
    </location>
</feature>
<evidence type="ECO:0008006" key="4">
    <source>
        <dbReference type="Google" id="ProtNLM"/>
    </source>
</evidence>
<dbReference type="PANTHER" id="PTHR36507:SF1">
    <property type="entry name" value="BLL1555 PROTEIN"/>
    <property type="match status" value="1"/>
</dbReference>
<reference evidence="3" key="1">
    <citation type="submission" date="2014-06" db="EMBL/GenBank/DDBJ databases">
        <title>The complete genome sequence of Methanosarcina barkeri CM1.</title>
        <authorList>
            <consortium name="Pastoral Greenhouse Gas Research Consortium"/>
            <person name="Lambie S.C."/>
            <person name="Leahy S.C."/>
            <person name="Kelly W.J."/>
            <person name="Li D."/>
            <person name="Reilly K."/>
            <person name="Attwood G.T."/>
            <person name="Altermann E."/>
        </authorList>
    </citation>
    <scope>NUCLEOTIDE SEQUENCE [LARGE SCALE GENOMIC DNA]</scope>
    <source>
        <strain evidence="3">CM1</strain>
    </source>
</reference>
<organism evidence="2 3">
    <name type="scientific">Methanosarcina barkeri CM1</name>
    <dbReference type="NCBI Taxonomy" id="796385"/>
    <lineage>
        <taxon>Archaea</taxon>
        <taxon>Methanobacteriati</taxon>
        <taxon>Methanobacteriota</taxon>
        <taxon>Stenosarchaea group</taxon>
        <taxon>Methanomicrobia</taxon>
        <taxon>Methanosarcinales</taxon>
        <taxon>Methanosarcinaceae</taxon>
        <taxon>Methanosarcina</taxon>
    </lineage>
</organism>
<dbReference type="SUPFAM" id="SSF49503">
    <property type="entry name" value="Cupredoxins"/>
    <property type="match status" value="1"/>
</dbReference>
<proteinExistence type="predicted"/>
<protein>
    <recommendedName>
        <fullName evidence="4">Copper binding protein, plastocyanin/azurin family</fullName>
    </recommendedName>
</protein>
<dbReference type="InterPro" id="IPR008972">
    <property type="entry name" value="Cupredoxin"/>
</dbReference>
<dbReference type="Proteomes" id="UP000035331">
    <property type="component" value="Chromosome"/>
</dbReference>